<name>A0A645ET44_9ZZZZ</name>
<evidence type="ECO:0000256" key="8">
    <source>
        <dbReference type="ARBA" id="ARBA00023027"/>
    </source>
</evidence>
<evidence type="ECO:0000256" key="7">
    <source>
        <dbReference type="ARBA" id="ARBA00022842"/>
    </source>
</evidence>
<dbReference type="SUPFAM" id="SSF55811">
    <property type="entry name" value="Nudix"/>
    <property type="match status" value="1"/>
</dbReference>
<dbReference type="InterPro" id="IPR000086">
    <property type="entry name" value="NUDIX_hydrolase_dom"/>
</dbReference>
<dbReference type="GO" id="GO:0019677">
    <property type="term" value="P:NAD+ catabolic process"/>
    <property type="evidence" value="ECO:0007669"/>
    <property type="project" value="TreeGrafter"/>
</dbReference>
<dbReference type="GO" id="GO:0046872">
    <property type="term" value="F:metal ion binding"/>
    <property type="evidence" value="ECO:0007669"/>
    <property type="project" value="UniProtKB-KW"/>
</dbReference>
<dbReference type="PANTHER" id="PTHR42904:SF6">
    <property type="entry name" value="NAD-CAPPED RNA HYDROLASE NUDT12"/>
    <property type="match status" value="1"/>
</dbReference>
<dbReference type="EMBL" id="VSSQ01051123">
    <property type="protein sequence ID" value="MPN05211.1"/>
    <property type="molecule type" value="Genomic_DNA"/>
</dbReference>
<dbReference type="PANTHER" id="PTHR42904">
    <property type="entry name" value="NUDIX HYDROLASE, NUDC SUBFAMILY"/>
    <property type="match status" value="1"/>
</dbReference>
<comment type="caution">
    <text evidence="11">The sequence shown here is derived from an EMBL/GenBank/DDBJ whole genome shotgun (WGS) entry which is preliminary data.</text>
</comment>
<dbReference type="PROSITE" id="PS51462">
    <property type="entry name" value="NUDIX"/>
    <property type="match status" value="1"/>
</dbReference>
<evidence type="ECO:0000256" key="5">
    <source>
        <dbReference type="ARBA" id="ARBA00022723"/>
    </source>
</evidence>
<dbReference type="Gene3D" id="3.90.79.10">
    <property type="entry name" value="Nucleoside Triphosphate Pyrophosphohydrolase"/>
    <property type="match status" value="1"/>
</dbReference>
<comment type="cofactor">
    <cofactor evidence="2">
        <name>Zn(2+)</name>
        <dbReference type="ChEBI" id="CHEBI:29105"/>
    </cofactor>
</comment>
<dbReference type="GO" id="GO:0006742">
    <property type="term" value="P:NADP+ catabolic process"/>
    <property type="evidence" value="ECO:0007669"/>
    <property type="project" value="TreeGrafter"/>
</dbReference>
<sequence>MEEAVRRETLEEVGLQIKNIQYLASQPWPFPSNLMMAFKAEYHAGEIQIQENELSDAQFFKFDQFPEIPFKGSIAYAMIQHVMHGTPVADDSKEWL</sequence>
<protein>
    <recommendedName>
        <fullName evidence="4">NAD(+) diphosphatase</fullName>
        <ecNumber evidence="4">3.6.1.22</ecNumber>
    </recommendedName>
</protein>
<evidence type="ECO:0000256" key="9">
    <source>
        <dbReference type="ARBA" id="ARBA00023679"/>
    </source>
</evidence>
<reference evidence="11" key="1">
    <citation type="submission" date="2019-08" db="EMBL/GenBank/DDBJ databases">
        <authorList>
            <person name="Kucharzyk K."/>
            <person name="Murdoch R.W."/>
            <person name="Higgins S."/>
            <person name="Loffler F."/>
        </authorList>
    </citation>
    <scope>NUCLEOTIDE SEQUENCE</scope>
</reference>
<dbReference type="AlphaFoldDB" id="A0A645ET44"/>
<evidence type="ECO:0000256" key="1">
    <source>
        <dbReference type="ARBA" id="ARBA00001946"/>
    </source>
</evidence>
<keyword evidence="8" id="KW-0520">NAD</keyword>
<comment type="cofactor">
    <cofactor evidence="1">
        <name>Mg(2+)</name>
        <dbReference type="ChEBI" id="CHEBI:18420"/>
    </cofactor>
</comment>
<dbReference type="GO" id="GO:0005829">
    <property type="term" value="C:cytosol"/>
    <property type="evidence" value="ECO:0007669"/>
    <property type="project" value="TreeGrafter"/>
</dbReference>
<evidence type="ECO:0000256" key="3">
    <source>
        <dbReference type="ARBA" id="ARBA00009595"/>
    </source>
</evidence>
<dbReference type="GO" id="GO:0110153">
    <property type="term" value="F:RNA NAD-cap (NMN-forming) hydrolase activity"/>
    <property type="evidence" value="ECO:0007669"/>
    <property type="project" value="RHEA"/>
</dbReference>
<dbReference type="GO" id="GO:0035529">
    <property type="term" value="F:NADH pyrophosphatase activity"/>
    <property type="evidence" value="ECO:0007669"/>
    <property type="project" value="TreeGrafter"/>
</dbReference>
<evidence type="ECO:0000256" key="4">
    <source>
        <dbReference type="ARBA" id="ARBA00012381"/>
    </source>
</evidence>
<dbReference type="CDD" id="cd03429">
    <property type="entry name" value="NUDIX_NADH_pyrophosphatase_Nudt13"/>
    <property type="match status" value="1"/>
</dbReference>
<evidence type="ECO:0000256" key="2">
    <source>
        <dbReference type="ARBA" id="ARBA00001947"/>
    </source>
</evidence>
<dbReference type="EC" id="3.6.1.22" evidence="4"/>
<comment type="catalytic activity">
    <reaction evidence="9">
        <text>a 5'-end NAD(+)-phospho-ribonucleoside in mRNA + H2O = a 5'-end phospho-adenosine-phospho-ribonucleoside in mRNA + beta-nicotinamide D-ribonucleotide + 2 H(+)</text>
        <dbReference type="Rhea" id="RHEA:60876"/>
        <dbReference type="Rhea" id="RHEA-COMP:15698"/>
        <dbReference type="Rhea" id="RHEA-COMP:15719"/>
        <dbReference type="ChEBI" id="CHEBI:14649"/>
        <dbReference type="ChEBI" id="CHEBI:15377"/>
        <dbReference type="ChEBI" id="CHEBI:15378"/>
        <dbReference type="ChEBI" id="CHEBI:144029"/>
        <dbReference type="ChEBI" id="CHEBI:144051"/>
    </reaction>
    <physiologicalReaction direction="left-to-right" evidence="9">
        <dbReference type="Rhea" id="RHEA:60877"/>
    </physiologicalReaction>
</comment>
<evidence type="ECO:0000259" key="10">
    <source>
        <dbReference type="PROSITE" id="PS51462"/>
    </source>
</evidence>
<evidence type="ECO:0000313" key="11">
    <source>
        <dbReference type="EMBL" id="MPN05211.1"/>
    </source>
</evidence>
<keyword evidence="6 11" id="KW-0378">Hydrolase</keyword>
<keyword evidence="7" id="KW-0460">Magnesium</keyword>
<dbReference type="InterPro" id="IPR015797">
    <property type="entry name" value="NUDIX_hydrolase-like_dom_sf"/>
</dbReference>
<evidence type="ECO:0000256" key="6">
    <source>
        <dbReference type="ARBA" id="ARBA00022801"/>
    </source>
</evidence>
<gene>
    <name evidence="11" type="primary">nudC_27</name>
    <name evidence="11" type="ORF">SDC9_152461</name>
</gene>
<dbReference type="Pfam" id="PF00293">
    <property type="entry name" value="NUDIX"/>
    <property type="match status" value="1"/>
</dbReference>
<dbReference type="InterPro" id="IPR050241">
    <property type="entry name" value="NAD-cap_RNA_hydrolase_NudC"/>
</dbReference>
<dbReference type="InterPro" id="IPR049734">
    <property type="entry name" value="NudC-like_C"/>
</dbReference>
<feature type="domain" description="Nudix hydrolase" evidence="10">
    <location>
        <begin position="1"/>
        <end position="82"/>
    </location>
</feature>
<keyword evidence="5" id="KW-0479">Metal-binding</keyword>
<organism evidence="11">
    <name type="scientific">bioreactor metagenome</name>
    <dbReference type="NCBI Taxonomy" id="1076179"/>
    <lineage>
        <taxon>unclassified sequences</taxon>
        <taxon>metagenomes</taxon>
        <taxon>ecological metagenomes</taxon>
    </lineage>
</organism>
<comment type="similarity">
    <text evidence="3">Belongs to the Nudix hydrolase family. NudC subfamily.</text>
</comment>
<proteinExistence type="inferred from homology"/>
<accession>A0A645ET44</accession>